<accession>A0AAI9G5V3</accession>
<name>A0AAI9G5V3_STEMA</name>
<evidence type="ECO:0000313" key="1">
    <source>
        <dbReference type="EMBL" id="EKZ1928664.1"/>
    </source>
</evidence>
<dbReference type="InterPro" id="IPR009241">
    <property type="entry name" value="HigB-like"/>
</dbReference>
<sequence length="101" mass="11444">MKIQRTRQFATWIDALKDVTARARILARIGRLAEGHPGDHRYLADGVSELRIDAGPGYRVYYTQRGRQLVILLVGGDKGSQQRDIEKAKEIARALRASNWL</sequence>
<dbReference type="AlphaFoldDB" id="A0AAI9G5V3"/>
<dbReference type="Proteomes" id="UP001225498">
    <property type="component" value="Unassembled WGS sequence"/>
</dbReference>
<protein>
    <submittedName>
        <fullName evidence="1">Type II toxin-antitoxin system RelE/ParE family toxin</fullName>
    </submittedName>
</protein>
<dbReference type="Pfam" id="PF05973">
    <property type="entry name" value="Gp49"/>
    <property type="match status" value="1"/>
</dbReference>
<organism evidence="1 2">
    <name type="scientific">Stenotrophomonas maltophilia</name>
    <name type="common">Pseudomonas maltophilia</name>
    <name type="synonym">Xanthomonas maltophilia</name>
    <dbReference type="NCBI Taxonomy" id="40324"/>
    <lineage>
        <taxon>Bacteria</taxon>
        <taxon>Pseudomonadati</taxon>
        <taxon>Pseudomonadota</taxon>
        <taxon>Gammaproteobacteria</taxon>
        <taxon>Lysobacterales</taxon>
        <taxon>Lysobacteraceae</taxon>
        <taxon>Stenotrophomonas</taxon>
        <taxon>Stenotrophomonas maltophilia group</taxon>
    </lineage>
</organism>
<reference evidence="1" key="1">
    <citation type="submission" date="2023-08" db="EMBL/GenBank/DDBJ databases">
        <authorList>
            <consortium name="Clinical and Environmental Microbiology Branch: Whole genome sequencing antimicrobial resistance pathogens in the healthcare setting"/>
        </authorList>
    </citation>
    <scope>NUCLEOTIDE SEQUENCE</scope>
    <source>
        <strain evidence="1">2023CJ-00293</strain>
    </source>
</reference>
<proteinExistence type="predicted"/>
<evidence type="ECO:0000313" key="2">
    <source>
        <dbReference type="Proteomes" id="UP001225498"/>
    </source>
</evidence>
<gene>
    <name evidence="1" type="ORF">REH87_003713</name>
</gene>
<comment type="caution">
    <text evidence="1">The sequence shown here is derived from an EMBL/GenBank/DDBJ whole genome shotgun (WGS) entry which is preliminary data.</text>
</comment>
<dbReference type="NCBIfam" id="TIGR02683">
    <property type="entry name" value="upstrm_HI1419"/>
    <property type="match status" value="1"/>
</dbReference>
<dbReference type="PANTHER" id="PTHR41791">
    <property type="entry name" value="SSL7039 PROTEIN"/>
    <property type="match status" value="1"/>
</dbReference>
<dbReference type="GeneID" id="93831389"/>
<dbReference type="RefSeq" id="WP_005407702.1">
    <property type="nucleotide sequence ID" value="NZ_CP008838.1"/>
</dbReference>
<dbReference type="InterPro" id="IPR014056">
    <property type="entry name" value="TypeIITA-like_toxin_pred"/>
</dbReference>
<dbReference type="PIRSF" id="PIRSF028744">
    <property type="entry name" value="Addict_mod_HI1419"/>
    <property type="match status" value="1"/>
</dbReference>
<dbReference type="EMBL" id="ABLTIR010000121">
    <property type="protein sequence ID" value="EKZ1928664.1"/>
    <property type="molecule type" value="Genomic_DNA"/>
</dbReference>
<dbReference type="PANTHER" id="PTHR41791:SF1">
    <property type="entry name" value="SSL7039 PROTEIN"/>
    <property type="match status" value="1"/>
</dbReference>